<dbReference type="PANTHER" id="PTHR33383">
    <property type="entry name" value="MEMBRANE PROTEIN INSERTION EFFICIENCY FACTOR-RELATED"/>
    <property type="match status" value="1"/>
</dbReference>
<keyword evidence="3" id="KW-1185">Reference proteome</keyword>
<organism evidence="2 3">
    <name type="scientific">Algisphaera agarilytica</name>
    <dbReference type="NCBI Taxonomy" id="1385975"/>
    <lineage>
        <taxon>Bacteria</taxon>
        <taxon>Pseudomonadati</taxon>
        <taxon>Planctomycetota</taxon>
        <taxon>Phycisphaerae</taxon>
        <taxon>Phycisphaerales</taxon>
        <taxon>Phycisphaeraceae</taxon>
        <taxon>Algisphaera</taxon>
    </lineage>
</organism>
<dbReference type="EMBL" id="JACHGY010000001">
    <property type="protein sequence ID" value="MBB6428763.1"/>
    <property type="molecule type" value="Genomic_DNA"/>
</dbReference>
<evidence type="ECO:0000313" key="2">
    <source>
        <dbReference type="EMBL" id="MBB6428763.1"/>
    </source>
</evidence>
<reference evidence="2 3" key="1">
    <citation type="submission" date="2020-08" db="EMBL/GenBank/DDBJ databases">
        <title>Genomic Encyclopedia of Type Strains, Phase IV (KMG-IV): sequencing the most valuable type-strain genomes for metagenomic binning, comparative biology and taxonomic classification.</title>
        <authorList>
            <person name="Goeker M."/>
        </authorList>
    </citation>
    <scope>NUCLEOTIDE SEQUENCE [LARGE SCALE GENOMIC DNA]</scope>
    <source>
        <strain evidence="2 3">DSM 103725</strain>
    </source>
</reference>
<dbReference type="AlphaFoldDB" id="A0A7X0LKB3"/>
<dbReference type="InterPro" id="IPR002696">
    <property type="entry name" value="Membr_insert_effic_factor_YidD"/>
</dbReference>
<sequence length="75" mass="8330">MNIINRVAVLVIHLGVGVYRGTLGIWLGGYCRYQPTCSQYMLDAVAKYGPWRGGWRGIKRIGRCHPWGGCGHDPA</sequence>
<evidence type="ECO:0000313" key="3">
    <source>
        <dbReference type="Proteomes" id="UP000541810"/>
    </source>
</evidence>
<feature type="transmembrane region" description="Helical" evidence="1">
    <location>
        <begin position="7"/>
        <end position="29"/>
    </location>
</feature>
<comment type="caution">
    <text evidence="2">The sequence shown here is derived from an EMBL/GenBank/DDBJ whole genome shotgun (WGS) entry which is preliminary data.</text>
</comment>
<dbReference type="Proteomes" id="UP000541810">
    <property type="component" value="Unassembled WGS sequence"/>
</dbReference>
<accession>A0A7X0LKB3</accession>
<keyword evidence="1" id="KW-0812">Transmembrane</keyword>
<dbReference type="SMART" id="SM01234">
    <property type="entry name" value="Haemolytic"/>
    <property type="match status" value="1"/>
</dbReference>
<protein>
    <recommendedName>
        <fullName evidence="4">Membrane protein insertion efficiency factor</fullName>
    </recommendedName>
</protein>
<dbReference type="Pfam" id="PF01809">
    <property type="entry name" value="YidD"/>
    <property type="match status" value="1"/>
</dbReference>
<proteinExistence type="predicted"/>
<keyword evidence="1" id="KW-1133">Transmembrane helix</keyword>
<keyword evidence="1" id="KW-0472">Membrane</keyword>
<dbReference type="NCBIfam" id="TIGR00278">
    <property type="entry name" value="membrane protein insertion efficiency factor YidD"/>
    <property type="match status" value="1"/>
</dbReference>
<name>A0A7X0LKB3_9BACT</name>
<evidence type="ECO:0000256" key="1">
    <source>
        <dbReference type="SAM" id="Phobius"/>
    </source>
</evidence>
<gene>
    <name evidence="2" type="ORF">HNQ40_000569</name>
</gene>
<dbReference type="PANTHER" id="PTHR33383:SF1">
    <property type="entry name" value="MEMBRANE PROTEIN INSERTION EFFICIENCY FACTOR-RELATED"/>
    <property type="match status" value="1"/>
</dbReference>
<evidence type="ECO:0008006" key="4">
    <source>
        <dbReference type="Google" id="ProtNLM"/>
    </source>
</evidence>